<evidence type="ECO:0000313" key="2">
    <source>
        <dbReference type="EMBL" id="CAF4565817.1"/>
    </source>
</evidence>
<gene>
    <name evidence="1" type="ORF">GPM918_LOCUS45242</name>
    <name evidence="2" type="ORF">SRO942_LOCUS47569</name>
</gene>
<dbReference type="Proteomes" id="UP000681722">
    <property type="component" value="Unassembled WGS sequence"/>
</dbReference>
<reference evidence="1" key="1">
    <citation type="submission" date="2021-02" db="EMBL/GenBank/DDBJ databases">
        <authorList>
            <person name="Nowell W R."/>
        </authorList>
    </citation>
    <scope>NUCLEOTIDE SEQUENCE</scope>
</reference>
<dbReference type="EMBL" id="CAJNOQ010049365">
    <property type="protein sequence ID" value="CAF1646187.1"/>
    <property type="molecule type" value="Genomic_DNA"/>
</dbReference>
<dbReference type="EMBL" id="CAJOBC010119083">
    <property type="protein sequence ID" value="CAF4565817.1"/>
    <property type="molecule type" value="Genomic_DNA"/>
</dbReference>
<sequence length="145" mass="15656">MNKGVENIIDNDLTTKYLNFGNGMWSDTVGIGTGFVVILSKGLSVLTGVQFATGSNVAAKDPLTISIEGSNATTPIEKETQWQLIYEGSSGCGAQQDIGRQTYCAVQYIQTNVSCTSYRILIQSQRGVATNVQYSEAHLLGYFVN</sequence>
<organism evidence="1 3">
    <name type="scientific">Didymodactylos carnosus</name>
    <dbReference type="NCBI Taxonomy" id="1234261"/>
    <lineage>
        <taxon>Eukaryota</taxon>
        <taxon>Metazoa</taxon>
        <taxon>Spiralia</taxon>
        <taxon>Gnathifera</taxon>
        <taxon>Rotifera</taxon>
        <taxon>Eurotatoria</taxon>
        <taxon>Bdelloidea</taxon>
        <taxon>Philodinida</taxon>
        <taxon>Philodinidae</taxon>
        <taxon>Didymodactylos</taxon>
    </lineage>
</organism>
<evidence type="ECO:0000313" key="3">
    <source>
        <dbReference type="Proteomes" id="UP000663829"/>
    </source>
</evidence>
<dbReference type="OrthoDB" id="10048451at2759"/>
<comment type="caution">
    <text evidence="1">The sequence shown here is derived from an EMBL/GenBank/DDBJ whole genome shotgun (WGS) entry which is preliminary data.</text>
</comment>
<proteinExistence type="predicted"/>
<evidence type="ECO:0000313" key="1">
    <source>
        <dbReference type="EMBL" id="CAF1646187.1"/>
    </source>
</evidence>
<dbReference type="AlphaFoldDB" id="A0A816EGC9"/>
<name>A0A816EGC9_9BILA</name>
<keyword evidence="3" id="KW-1185">Reference proteome</keyword>
<dbReference type="Proteomes" id="UP000663829">
    <property type="component" value="Unassembled WGS sequence"/>
</dbReference>
<protein>
    <submittedName>
        <fullName evidence="1">Uncharacterized protein</fullName>
    </submittedName>
</protein>
<accession>A0A816EGC9</accession>